<sequence>MVTIKRIKIQISIILDDEKEASEFIIIQARKFPSVVSLSKEKCLIKANCSLSVNVFIINFLSLGFFSI</sequence>
<accession>A0A1Y2S9B3</accession>
<dbReference type="Proteomes" id="UP000194350">
    <property type="component" value="Unassembled WGS sequence"/>
</dbReference>
<keyword evidence="1" id="KW-0472">Membrane</keyword>
<organism evidence="2 3">
    <name type="scientific">Xenorhabdus vietnamensis</name>
    <dbReference type="NCBI Taxonomy" id="351656"/>
    <lineage>
        <taxon>Bacteria</taxon>
        <taxon>Pseudomonadati</taxon>
        <taxon>Pseudomonadota</taxon>
        <taxon>Gammaproteobacteria</taxon>
        <taxon>Enterobacterales</taxon>
        <taxon>Morganellaceae</taxon>
        <taxon>Xenorhabdus</taxon>
    </lineage>
</organism>
<dbReference type="AlphaFoldDB" id="A0A1Y2S9B3"/>
<protein>
    <submittedName>
        <fullName evidence="2">Uncharacterized protein</fullName>
    </submittedName>
</protein>
<keyword evidence="3" id="KW-1185">Reference proteome</keyword>
<evidence type="ECO:0000313" key="2">
    <source>
        <dbReference type="EMBL" id="OTA14089.1"/>
    </source>
</evidence>
<keyword evidence="1" id="KW-0812">Transmembrane</keyword>
<proteinExistence type="predicted"/>
<dbReference type="EMBL" id="MUBJ01000057">
    <property type="protein sequence ID" value="OTA14089.1"/>
    <property type="molecule type" value="Genomic_DNA"/>
</dbReference>
<gene>
    <name evidence="2" type="ORF">Xvie_04015</name>
</gene>
<evidence type="ECO:0000313" key="3">
    <source>
        <dbReference type="Proteomes" id="UP000194350"/>
    </source>
</evidence>
<keyword evidence="1" id="KW-1133">Transmembrane helix</keyword>
<feature type="transmembrane region" description="Helical" evidence="1">
    <location>
        <begin position="47"/>
        <end position="66"/>
    </location>
</feature>
<name>A0A1Y2S9B3_9GAMM</name>
<reference evidence="2 3" key="1">
    <citation type="submission" date="2016-10" db="EMBL/GenBank/DDBJ databases">
        <title>Systematic genetic and metabolomic analysis of Xenorhabdus and Photorhabdus spp., highlights the requirements for a dual symbiotic and pathogenic life style.</title>
        <authorList>
            <person name="Tobias N.J."/>
            <person name="Wolff H."/>
            <person name="Djahanschiri B."/>
            <person name="Pidot S.J."/>
            <person name="Stinear T.P."/>
            <person name="Ebersberger I."/>
            <person name="Bode H.B."/>
        </authorList>
    </citation>
    <scope>NUCLEOTIDE SEQUENCE [LARGE SCALE GENOMIC DNA]</scope>
    <source>
        <strain evidence="2 3">DSM 22392</strain>
    </source>
</reference>
<evidence type="ECO:0000256" key="1">
    <source>
        <dbReference type="SAM" id="Phobius"/>
    </source>
</evidence>
<comment type="caution">
    <text evidence="2">The sequence shown here is derived from an EMBL/GenBank/DDBJ whole genome shotgun (WGS) entry which is preliminary data.</text>
</comment>